<feature type="compositionally biased region" description="Basic and acidic residues" evidence="1">
    <location>
        <begin position="38"/>
        <end position="51"/>
    </location>
</feature>
<dbReference type="Proteomes" id="UP000317713">
    <property type="component" value="Chromosome"/>
</dbReference>
<sequence>MLVTYIGENSSLQTYGFRFQTDKPVEVKDKKVLDKLKARDDFKIHESEKSSNQHKGSTNTSSPEGGSLDADNGEGQTAE</sequence>
<dbReference type="AlphaFoldDB" id="A0A517I0V2"/>
<gene>
    <name evidence="2" type="ORF">FPS98_00160</name>
</gene>
<feature type="compositionally biased region" description="Polar residues" evidence="1">
    <location>
        <begin position="53"/>
        <end position="64"/>
    </location>
</feature>
<evidence type="ECO:0000313" key="2">
    <source>
        <dbReference type="EMBL" id="QDS32521.1"/>
    </source>
</evidence>
<accession>A0A517I0V2</accession>
<organism evidence="2 3">
    <name type="scientific">Brevibacillus brevis</name>
    <name type="common">Bacillus brevis</name>
    <dbReference type="NCBI Taxonomy" id="1393"/>
    <lineage>
        <taxon>Bacteria</taxon>
        <taxon>Bacillati</taxon>
        <taxon>Bacillota</taxon>
        <taxon>Bacilli</taxon>
        <taxon>Bacillales</taxon>
        <taxon>Paenibacillaceae</taxon>
        <taxon>Brevibacillus</taxon>
    </lineage>
</organism>
<evidence type="ECO:0000256" key="1">
    <source>
        <dbReference type="SAM" id="MobiDB-lite"/>
    </source>
</evidence>
<dbReference type="RefSeq" id="WP_144612417.1">
    <property type="nucleotide sequence ID" value="NZ_CP042161.1"/>
</dbReference>
<dbReference type="EMBL" id="CP042161">
    <property type="protein sequence ID" value="QDS32521.1"/>
    <property type="molecule type" value="Genomic_DNA"/>
</dbReference>
<evidence type="ECO:0000313" key="3">
    <source>
        <dbReference type="Proteomes" id="UP000317713"/>
    </source>
</evidence>
<feature type="region of interest" description="Disordered" evidence="1">
    <location>
        <begin position="38"/>
        <end position="79"/>
    </location>
</feature>
<name>A0A517I0V2_BREBE</name>
<proteinExistence type="predicted"/>
<reference evidence="2 3" key="1">
    <citation type="submission" date="2019-07" db="EMBL/GenBank/DDBJ databases">
        <title>Characterization of Brevibacillus brevis HK544, as a potential biocontrol agent.</title>
        <authorList>
            <person name="Kim H."/>
        </authorList>
    </citation>
    <scope>NUCLEOTIDE SEQUENCE [LARGE SCALE GENOMIC DNA]</scope>
    <source>
        <strain evidence="2 3">HK544</strain>
    </source>
</reference>
<protein>
    <submittedName>
        <fullName evidence="2">Uncharacterized protein</fullName>
    </submittedName>
</protein>